<protein>
    <submittedName>
        <fullName evidence="1">Immunoglobulin domain-containing protein</fullName>
    </submittedName>
</protein>
<sequence length="661" mass="69754">MILGGLLAGLVGHAQSLEGDWFYRGIYAEGRGGPQKQYDQNFDAGTMSFEETGEGAYRVTVVDPEETQVLDLTLERVGDIYSGVLPTDSEPNATVREEVRITLHGEYASLVSLTWRTSNEAGLEGQSFEGSSAVYILSRSAFPSQSLVGFEGEYAYRLNGQAAVFEESDRRALVDIPSISMREVGGFIQANYQGSTLSYDVIMGSDPLGVAGETTRALAGVAVNTGAVQIDRHELRRYAMAVQLNDTDVAWMQFAVQMGTVNSGTTNQYYTLISVSAVAGVAERTIASRPEFTRNLPAEVAVLAGGDLFLSAEVTGVPTPQYQWYLSTTTDMPSFEPILATDTRFEFDSINNTSLSSTPTLVLREVTPAMDGYQFEVEAINASGGTQSVPTTLKVLAAPTARLPNLSVRTTLASAQTLAVGFVMTGGSKPLLVRAIGPTLGSFGVAGVMPDPRLGFNNASGVEIDANDDWSASLATTFGELGAFALDDGSKDAALRVDLSGLGTVSVNGPEGGTVLVEVYDIGESNETRLANVSARNQVGTGNDILIAGFVVSGDDPKNMLIRAVGPGLANYGITGYLGDPLLKIYKSDPADPNNALLVASNDNWSLGLKSSFQKTGAFDLTSLSLDAALVVTLEPGAYTAQVSGADGGIGEALVEIYELP</sequence>
<dbReference type="AlphaFoldDB" id="A0AAE9ZUR6"/>
<gene>
    <name evidence="1" type="ORF">PXH66_13980</name>
</gene>
<dbReference type="KEGG" id="slom:PXH66_13980"/>
<evidence type="ECO:0000313" key="2">
    <source>
        <dbReference type="Proteomes" id="UP001218638"/>
    </source>
</evidence>
<dbReference type="EMBL" id="CP119075">
    <property type="protein sequence ID" value="WED63444.1"/>
    <property type="molecule type" value="Genomic_DNA"/>
</dbReference>
<organism evidence="1 2">
    <name type="scientific">Synoicihabitans lomoniglobus</name>
    <dbReference type="NCBI Taxonomy" id="2909285"/>
    <lineage>
        <taxon>Bacteria</taxon>
        <taxon>Pseudomonadati</taxon>
        <taxon>Verrucomicrobiota</taxon>
        <taxon>Opitutia</taxon>
        <taxon>Opitutales</taxon>
        <taxon>Opitutaceae</taxon>
        <taxon>Synoicihabitans</taxon>
    </lineage>
</organism>
<dbReference type="Proteomes" id="UP001218638">
    <property type="component" value="Chromosome"/>
</dbReference>
<dbReference type="SUPFAM" id="SSF48726">
    <property type="entry name" value="Immunoglobulin"/>
    <property type="match status" value="1"/>
</dbReference>
<dbReference type="Gene3D" id="2.60.40.10">
    <property type="entry name" value="Immunoglobulins"/>
    <property type="match status" value="1"/>
</dbReference>
<reference evidence="1" key="1">
    <citation type="submission" date="2023-03" db="EMBL/GenBank/DDBJ databases">
        <title>Lomoglobus Profundus gen. nov., sp. nov., a novel member of the phylum Verrucomicrobia, isolated from deep-marine sediment of South China Sea.</title>
        <authorList>
            <person name="Ahmad T."/>
            <person name="Ishaq S.E."/>
            <person name="Wang F."/>
        </authorList>
    </citation>
    <scope>NUCLEOTIDE SEQUENCE</scope>
    <source>
        <strain evidence="1">LMO-M01</strain>
    </source>
</reference>
<dbReference type="InterPro" id="IPR013783">
    <property type="entry name" value="Ig-like_fold"/>
</dbReference>
<proteinExistence type="predicted"/>
<accession>A0AAE9ZUR6</accession>
<dbReference type="RefSeq" id="WP_330929178.1">
    <property type="nucleotide sequence ID" value="NZ_CP119075.1"/>
</dbReference>
<dbReference type="InterPro" id="IPR036179">
    <property type="entry name" value="Ig-like_dom_sf"/>
</dbReference>
<name>A0AAE9ZUR6_9BACT</name>
<keyword evidence="2" id="KW-1185">Reference proteome</keyword>
<evidence type="ECO:0000313" key="1">
    <source>
        <dbReference type="EMBL" id="WED63444.1"/>
    </source>
</evidence>